<dbReference type="EMBL" id="SJCY01000003">
    <property type="protein sequence ID" value="TDG37050.1"/>
    <property type="molecule type" value="Genomic_DNA"/>
</dbReference>
<dbReference type="GO" id="GO:0008237">
    <property type="term" value="F:metallopeptidase activity"/>
    <property type="evidence" value="ECO:0007669"/>
    <property type="project" value="UniProtKB-KW"/>
</dbReference>
<dbReference type="GO" id="GO:0006508">
    <property type="term" value="P:proteolysis"/>
    <property type="evidence" value="ECO:0007669"/>
    <property type="project" value="UniProtKB-KW"/>
</dbReference>
<keyword evidence="2" id="KW-0378">Hydrolase</keyword>
<organism evidence="2 3">
    <name type="scientific">Pedobacter changchengzhani</name>
    <dbReference type="NCBI Taxonomy" id="2529274"/>
    <lineage>
        <taxon>Bacteria</taxon>
        <taxon>Pseudomonadati</taxon>
        <taxon>Bacteroidota</taxon>
        <taxon>Sphingobacteriia</taxon>
        <taxon>Sphingobacteriales</taxon>
        <taxon>Sphingobacteriaceae</taxon>
        <taxon>Pedobacter</taxon>
    </lineage>
</organism>
<feature type="domain" description="CAAX prenyl protease 2/Lysostaphin resistance protein A-like" evidence="1">
    <location>
        <begin position="4"/>
        <end position="29"/>
    </location>
</feature>
<dbReference type="GO" id="GO:0004175">
    <property type="term" value="F:endopeptidase activity"/>
    <property type="evidence" value="ECO:0007669"/>
    <property type="project" value="UniProtKB-ARBA"/>
</dbReference>
<evidence type="ECO:0000313" key="2">
    <source>
        <dbReference type="EMBL" id="TDG37050.1"/>
    </source>
</evidence>
<protein>
    <submittedName>
        <fullName evidence="2">CPBP family intramembrane metalloprotease</fullName>
    </submittedName>
</protein>
<sequence>MENLIAGTIVAGFIEELYFRGLLFGLLNKGLLKL</sequence>
<keyword evidence="2" id="KW-0645">Protease</keyword>
<evidence type="ECO:0000259" key="1">
    <source>
        <dbReference type="Pfam" id="PF02517"/>
    </source>
</evidence>
<keyword evidence="3" id="KW-1185">Reference proteome</keyword>
<keyword evidence="2" id="KW-0482">Metalloprotease</keyword>
<proteinExistence type="predicted"/>
<name>A0A4R5MMR5_9SPHI</name>
<dbReference type="AlphaFoldDB" id="A0A4R5MMR5"/>
<reference evidence="2 3" key="1">
    <citation type="submission" date="2019-02" db="EMBL/GenBank/DDBJ databases">
        <title>Pedobacter sp. nov., a novel speices isolated from soil of pinguins habitat in Antarcitica.</title>
        <authorList>
            <person name="He R.-H."/>
        </authorList>
    </citation>
    <scope>NUCLEOTIDE SEQUENCE [LARGE SCALE GENOMIC DNA]</scope>
    <source>
        <strain evidence="2 3">E01020</strain>
    </source>
</reference>
<dbReference type="Pfam" id="PF02517">
    <property type="entry name" value="Rce1-like"/>
    <property type="match status" value="1"/>
</dbReference>
<dbReference type="GO" id="GO:0080120">
    <property type="term" value="P:CAAX-box protein maturation"/>
    <property type="evidence" value="ECO:0007669"/>
    <property type="project" value="UniProtKB-ARBA"/>
</dbReference>
<comment type="caution">
    <text evidence="2">The sequence shown here is derived from an EMBL/GenBank/DDBJ whole genome shotgun (WGS) entry which is preliminary data.</text>
</comment>
<dbReference type="RefSeq" id="WP_133262011.1">
    <property type="nucleotide sequence ID" value="NZ_SJCY01000003.1"/>
</dbReference>
<gene>
    <name evidence="2" type="ORF">EZJ43_06090</name>
</gene>
<accession>A0A4R5MMR5</accession>
<evidence type="ECO:0000313" key="3">
    <source>
        <dbReference type="Proteomes" id="UP000295668"/>
    </source>
</evidence>
<dbReference type="Proteomes" id="UP000295668">
    <property type="component" value="Unassembled WGS sequence"/>
</dbReference>
<dbReference type="InterPro" id="IPR003675">
    <property type="entry name" value="Rce1/LyrA-like_dom"/>
</dbReference>